<dbReference type="Pfam" id="PF00443">
    <property type="entry name" value="UCH"/>
    <property type="match status" value="1"/>
</dbReference>
<evidence type="ECO:0000313" key="2">
    <source>
        <dbReference type="EMBL" id="VEL23917.1"/>
    </source>
</evidence>
<dbReference type="InterPro" id="IPR028889">
    <property type="entry name" value="USP"/>
</dbReference>
<dbReference type="GO" id="GO:0005829">
    <property type="term" value="C:cytosol"/>
    <property type="evidence" value="ECO:0007669"/>
    <property type="project" value="TreeGrafter"/>
</dbReference>
<dbReference type="InterPro" id="IPR018200">
    <property type="entry name" value="USP_CS"/>
</dbReference>
<dbReference type="EMBL" id="CAAALY010064796">
    <property type="protein sequence ID" value="VEL23917.1"/>
    <property type="molecule type" value="Genomic_DNA"/>
</dbReference>
<evidence type="ECO:0000313" key="3">
    <source>
        <dbReference type="Proteomes" id="UP000784294"/>
    </source>
</evidence>
<name>A0A448WZ58_9PLAT</name>
<gene>
    <name evidence="2" type="ORF">PXEA_LOCUS17357</name>
</gene>
<feature type="non-terminal residue" evidence="2">
    <location>
        <position position="1"/>
    </location>
</feature>
<accession>A0A448WZ58</accession>
<dbReference type="GO" id="GO:0031647">
    <property type="term" value="P:regulation of protein stability"/>
    <property type="evidence" value="ECO:0007669"/>
    <property type="project" value="TreeGrafter"/>
</dbReference>
<dbReference type="InterPro" id="IPR050164">
    <property type="entry name" value="Peptidase_C19"/>
</dbReference>
<dbReference type="PROSITE" id="PS00973">
    <property type="entry name" value="USP_2"/>
    <property type="match status" value="1"/>
</dbReference>
<dbReference type="OrthoDB" id="289038at2759"/>
<proteinExistence type="predicted"/>
<organism evidence="2 3">
    <name type="scientific">Protopolystoma xenopodis</name>
    <dbReference type="NCBI Taxonomy" id="117903"/>
    <lineage>
        <taxon>Eukaryota</taxon>
        <taxon>Metazoa</taxon>
        <taxon>Spiralia</taxon>
        <taxon>Lophotrochozoa</taxon>
        <taxon>Platyhelminthes</taxon>
        <taxon>Monogenea</taxon>
        <taxon>Polyopisthocotylea</taxon>
        <taxon>Polystomatidea</taxon>
        <taxon>Polystomatidae</taxon>
        <taxon>Protopolystoma</taxon>
    </lineage>
</organism>
<evidence type="ECO:0000259" key="1">
    <source>
        <dbReference type="PROSITE" id="PS50235"/>
    </source>
</evidence>
<dbReference type="Gene3D" id="3.90.70.10">
    <property type="entry name" value="Cysteine proteinases"/>
    <property type="match status" value="1"/>
</dbReference>
<reference evidence="2" key="1">
    <citation type="submission" date="2018-11" db="EMBL/GenBank/DDBJ databases">
        <authorList>
            <consortium name="Pathogen Informatics"/>
        </authorList>
    </citation>
    <scope>NUCLEOTIDE SEQUENCE</scope>
</reference>
<dbReference type="InterPro" id="IPR001394">
    <property type="entry name" value="Peptidase_C19_UCH"/>
</dbReference>
<dbReference type="GO" id="GO:0005634">
    <property type="term" value="C:nucleus"/>
    <property type="evidence" value="ECO:0007669"/>
    <property type="project" value="TreeGrafter"/>
</dbReference>
<dbReference type="SUPFAM" id="SSF54001">
    <property type="entry name" value="Cysteine proteinases"/>
    <property type="match status" value="1"/>
</dbReference>
<dbReference type="PANTHER" id="PTHR24006">
    <property type="entry name" value="UBIQUITIN CARBOXYL-TERMINAL HYDROLASE"/>
    <property type="match status" value="1"/>
</dbReference>
<protein>
    <recommendedName>
        <fullName evidence="1">USP domain-containing protein</fullName>
    </recommendedName>
</protein>
<sequence>VETLDGENKYDAGNFGLQAAEKGVIFTRFPPVLYLQLMRFQYDCVMDANVKINDRFEFPYFLYLDKYFLASSGQRSSTDTGYASGEGEVSSITSTLSGVDEIERSRQCINSENDCMPGRYLLHAVLVHSGDNHGGHYVAYLNPKGDNRWYKFDDDVVSRCSRREAINMASFP</sequence>
<dbReference type="PANTHER" id="PTHR24006:SF644">
    <property type="entry name" value="UBIQUITIN CARBOXYL-TERMINAL HYDROLASE 7"/>
    <property type="match status" value="1"/>
</dbReference>
<dbReference type="InterPro" id="IPR038765">
    <property type="entry name" value="Papain-like_cys_pep_sf"/>
</dbReference>
<dbReference type="PROSITE" id="PS50235">
    <property type="entry name" value="USP_3"/>
    <property type="match status" value="1"/>
</dbReference>
<dbReference type="GO" id="GO:0016579">
    <property type="term" value="P:protein deubiquitination"/>
    <property type="evidence" value="ECO:0007669"/>
    <property type="project" value="InterPro"/>
</dbReference>
<dbReference type="Proteomes" id="UP000784294">
    <property type="component" value="Unassembled WGS sequence"/>
</dbReference>
<keyword evidence="3" id="KW-1185">Reference proteome</keyword>
<dbReference type="AlphaFoldDB" id="A0A448WZ58"/>
<comment type="caution">
    <text evidence="2">The sequence shown here is derived from an EMBL/GenBank/DDBJ whole genome shotgun (WGS) entry which is preliminary data.</text>
</comment>
<dbReference type="GO" id="GO:0004843">
    <property type="term" value="F:cysteine-type deubiquitinase activity"/>
    <property type="evidence" value="ECO:0007669"/>
    <property type="project" value="InterPro"/>
</dbReference>
<feature type="domain" description="USP" evidence="1">
    <location>
        <begin position="1"/>
        <end position="172"/>
    </location>
</feature>